<sequence>MQNITINAPRKRIYHNILETIGGTPLVELHGVTDHPSINKNTKVLVKLECFNPMSSVKDRVGFNIIYQAIKDGRLKPGMEIIEATSGNTGIGLCQAGAVFGYPVNIVMPSTMSVERQMIMKAFGANLVLSDGTKGMPGAIAKYEELIKQHPNKYFPANQFGNPDNTAAHVYTANEIWEDTNGEVDIIVSAVGTAGTVIGVGENLKKKKKGVKVVAVEPEESAVLSGKPKGPHGIQGIGAGFVTDIYKKEVVDEITPIKTQDAWKMARAVVKYDGIMCGMSSGAAILAGLKEAGKAENEGKTIVIILPDCGERYLSTDLYKTVEEGTKQQVLDSLLL</sequence>
<feature type="domain" description="Tryptophan synthase beta chain-like PALP" evidence="1">
    <location>
        <begin position="18"/>
        <end position="308"/>
    </location>
</feature>
<name>A0ABQ0DYL2_9EUKA</name>
<dbReference type="NCBIfam" id="TIGR01136">
    <property type="entry name" value="cysKM"/>
    <property type="match status" value="1"/>
</dbReference>
<dbReference type="InterPro" id="IPR036052">
    <property type="entry name" value="TrpB-like_PALP_sf"/>
</dbReference>
<dbReference type="InterPro" id="IPR001926">
    <property type="entry name" value="TrpB-like_PALP"/>
</dbReference>
<dbReference type="PANTHER" id="PTHR10314">
    <property type="entry name" value="CYSTATHIONINE BETA-SYNTHASE"/>
    <property type="match status" value="1"/>
</dbReference>
<evidence type="ECO:0000259" key="1">
    <source>
        <dbReference type="Pfam" id="PF00291"/>
    </source>
</evidence>
<gene>
    <name evidence="2" type="ORF">ENUP19_0364G0068</name>
</gene>
<dbReference type="InterPro" id="IPR050214">
    <property type="entry name" value="Cys_Synth/Cystath_Beta-Synth"/>
</dbReference>
<dbReference type="CDD" id="cd01561">
    <property type="entry name" value="CBS_like"/>
    <property type="match status" value="1"/>
</dbReference>
<dbReference type="EMBL" id="BAAFRS010000364">
    <property type="protein sequence ID" value="GAB1227931.1"/>
    <property type="molecule type" value="Genomic_DNA"/>
</dbReference>
<proteinExistence type="predicted"/>
<reference evidence="2 3" key="1">
    <citation type="journal article" date="2019" name="PLoS Negl. Trop. Dis.">
        <title>Whole genome sequencing of Entamoeba nuttalli reveals mammalian host-related molecular signatures and a novel octapeptide-repeat surface protein.</title>
        <authorList>
            <person name="Tanaka M."/>
            <person name="Makiuchi T."/>
            <person name="Komiyama T."/>
            <person name="Shiina T."/>
            <person name="Osaki K."/>
            <person name="Tachibana H."/>
        </authorList>
    </citation>
    <scope>NUCLEOTIDE SEQUENCE [LARGE SCALE GENOMIC DNA]</scope>
    <source>
        <strain evidence="2 3">P19-061405</strain>
    </source>
</reference>
<evidence type="ECO:0000313" key="2">
    <source>
        <dbReference type="EMBL" id="GAB1227931.1"/>
    </source>
</evidence>
<protein>
    <recommendedName>
        <fullName evidence="1">Tryptophan synthase beta chain-like PALP domain-containing protein</fullName>
    </recommendedName>
</protein>
<organism evidence="2 3">
    <name type="scientific">Entamoeba nuttalli</name>
    <dbReference type="NCBI Taxonomy" id="412467"/>
    <lineage>
        <taxon>Eukaryota</taxon>
        <taxon>Amoebozoa</taxon>
        <taxon>Evosea</taxon>
        <taxon>Archamoebae</taxon>
        <taxon>Mastigamoebida</taxon>
        <taxon>Entamoebidae</taxon>
        <taxon>Entamoeba</taxon>
    </lineage>
</organism>
<dbReference type="SUPFAM" id="SSF53686">
    <property type="entry name" value="Tryptophan synthase beta subunit-like PLP-dependent enzymes"/>
    <property type="match status" value="1"/>
</dbReference>
<dbReference type="Proteomes" id="UP001628156">
    <property type="component" value="Unassembled WGS sequence"/>
</dbReference>
<keyword evidence="3" id="KW-1185">Reference proteome</keyword>
<comment type="caution">
    <text evidence="2">The sequence shown here is derived from an EMBL/GenBank/DDBJ whole genome shotgun (WGS) entry which is preliminary data.</text>
</comment>
<evidence type="ECO:0000313" key="3">
    <source>
        <dbReference type="Proteomes" id="UP001628156"/>
    </source>
</evidence>
<dbReference type="NCBIfam" id="TIGR01139">
    <property type="entry name" value="cysK"/>
    <property type="match status" value="1"/>
</dbReference>
<dbReference type="Pfam" id="PF00291">
    <property type="entry name" value="PALP"/>
    <property type="match status" value="1"/>
</dbReference>
<accession>A0ABQ0DYL2</accession>
<dbReference type="InterPro" id="IPR005859">
    <property type="entry name" value="CysK"/>
</dbReference>
<dbReference type="Gene3D" id="3.40.50.1100">
    <property type="match status" value="2"/>
</dbReference>
<dbReference type="InterPro" id="IPR005856">
    <property type="entry name" value="Cys_synth"/>
</dbReference>